<dbReference type="PaxDb" id="665571-STHERM_c15140"/>
<name>E0RTS9_WINT6</name>
<dbReference type="PANTHER" id="PTHR42983">
    <property type="entry name" value="DINITROGENASE IRON-MOLYBDENUM COFACTOR PROTEIN-RELATED"/>
    <property type="match status" value="1"/>
</dbReference>
<dbReference type="RefSeq" id="WP_013314294.1">
    <property type="nucleotide sequence ID" value="NC_014484.1"/>
</dbReference>
<proteinExistence type="predicted"/>
<dbReference type="KEGG" id="sta:STHERM_c15140"/>
<dbReference type="HOGENOM" id="CLU_104194_2_0_12"/>
<reference evidence="2 3" key="2">
    <citation type="journal article" date="2010" name="J. Bacteriol.">
        <title>Genome sequence of the polysaccharide-degrading, thermophilic anaerobe Spirochaeta thermophila DSM 6192.</title>
        <authorList>
            <person name="Angelov A."/>
            <person name="Liebl S."/>
            <person name="Ballschmiter M."/>
            <person name="Bomeke M."/>
            <person name="Lehmann R."/>
            <person name="Liesegang H."/>
            <person name="Daniel R."/>
            <person name="Liebl W."/>
        </authorList>
    </citation>
    <scope>NUCLEOTIDE SEQUENCE [LARGE SCALE GENOMIC DNA]</scope>
    <source>
        <strain evidence="3">ATCC 49972 / DSM 6192 / RI 19.B1</strain>
    </source>
</reference>
<dbReference type="EMBL" id="CP001698">
    <property type="protein sequence ID" value="ADN02454.1"/>
    <property type="molecule type" value="Genomic_DNA"/>
</dbReference>
<dbReference type="InterPro" id="IPR033913">
    <property type="entry name" value="MTH1175_dom"/>
</dbReference>
<dbReference type="eggNOG" id="COG1433">
    <property type="taxonomic scope" value="Bacteria"/>
</dbReference>
<evidence type="ECO:0000259" key="1">
    <source>
        <dbReference type="Pfam" id="PF02579"/>
    </source>
</evidence>
<dbReference type="Gene3D" id="3.30.420.130">
    <property type="entry name" value="Dinitrogenase iron-molybdenum cofactor biosynthesis domain"/>
    <property type="match status" value="1"/>
</dbReference>
<dbReference type="InterPro" id="IPR036105">
    <property type="entry name" value="DiNase_FeMo-co_biosyn_sf"/>
</dbReference>
<reference key="1">
    <citation type="submission" date="2009-08" db="EMBL/GenBank/DDBJ databases">
        <title>The genome sequence of Spirochaeta thermophila DSM6192.</title>
        <authorList>
            <person name="Angelov A."/>
            <person name="Mientus M."/>
            <person name="Wittenberg S."/>
            <person name="Lehmann R."/>
            <person name="Liesegang H."/>
            <person name="Daniel R."/>
            <person name="Liebl W."/>
        </authorList>
    </citation>
    <scope>NUCLEOTIDE SEQUENCE</scope>
    <source>
        <strain>DSM 6192</strain>
    </source>
</reference>
<evidence type="ECO:0000313" key="2">
    <source>
        <dbReference type="EMBL" id="ADN02454.1"/>
    </source>
</evidence>
<dbReference type="CDD" id="cd00851">
    <property type="entry name" value="MTH1175"/>
    <property type="match status" value="1"/>
</dbReference>
<organism evidence="2 3">
    <name type="scientific">Winmispira thermophila (strain ATCC 49972 / DSM 6192 / RI 19.B1)</name>
    <name type="common">Spirochaeta thermophila</name>
    <dbReference type="NCBI Taxonomy" id="665571"/>
    <lineage>
        <taxon>Bacteria</taxon>
        <taxon>Pseudomonadati</taxon>
        <taxon>Spirochaetota</taxon>
        <taxon>Spirochaetia</taxon>
        <taxon>Winmispirales</taxon>
        <taxon>Winmispiraceae</taxon>
        <taxon>Winmispira</taxon>
    </lineage>
</organism>
<evidence type="ECO:0000313" key="3">
    <source>
        <dbReference type="Proteomes" id="UP000001296"/>
    </source>
</evidence>
<dbReference type="Pfam" id="PF02579">
    <property type="entry name" value="Nitro_FeMo-Co"/>
    <property type="match status" value="1"/>
</dbReference>
<accession>E0RTS9</accession>
<feature type="domain" description="Dinitrogenase iron-molybdenum cofactor biosynthesis" evidence="1">
    <location>
        <begin position="10"/>
        <end position="97"/>
    </location>
</feature>
<dbReference type="AlphaFoldDB" id="E0RTS9"/>
<dbReference type="PANTHER" id="PTHR42983:SF1">
    <property type="entry name" value="IRON-MOLYBDENUM PROTEIN"/>
    <property type="match status" value="1"/>
</dbReference>
<sequence length="124" mass="13732">MRIAIPLERGKVASHFGGSERFCIIEVDEEGNERSYEELVPPPHEPGAFPRWLSGLGVEVVITGGIGTRALGMLRRLGVEVRTCAPSEEPRAVVRAYLGGRLPETDESCVGHHHDHHHHHHHSD</sequence>
<dbReference type="InterPro" id="IPR003731">
    <property type="entry name" value="Di-Nase_FeMo-co_biosynth"/>
</dbReference>
<gene>
    <name evidence="2" type="ordered locus">STHERM_c15140</name>
</gene>
<protein>
    <recommendedName>
        <fullName evidence="1">Dinitrogenase iron-molybdenum cofactor biosynthesis domain-containing protein</fullName>
    </recommendedName>
</protein>
<dbReference type="Proteomes" id="UP000001296">
    <property type="component" value="Chromosome"/>
</dbReference>
<dbReference type="SUPFAM" id="SSF53146">
    <property type="entry name" value="Nitrogenase accessory factor-like"/>
    <property type="match status" value="1"/>
</dbReference>